<dbReference type="PRINTS" id="PR01657">
    <property type="entry name" value="MCMFAMILY"/>
</dbReference>
<dbReference type="SMART" id="SM00382">
    <property type="entry name" value="AAA"/>
    <property type="match status" value="1"/>
</dbReference>
<feature type="domain" description="AAA+ ATPase" evidence="4">
    <location>
        <begin position="214"/>
        <end position="397"/>
    </location>
</feature>
<evidence type="ECO:0000259" key="4">
    <source>
        <dbReference type="SMART" id="SM00382"/>
    </source>
</evidence>
<dbReference type="InterPro" id="IPR020568">
    <property type="entry name" value="Ribosomal_Su5_D2-typ_SF"/>
</dbReference>
<keyword evidence="6" id="KW-1185">Reference proteome</keyword>
<keyword evidence="2" id="KW-0547">Nucleotide-binding</keyword>
<proteinExistence type="inferred from homology"/>
<sequence>MLVKVFSAALQGVDAVEVEVEVNSVKKDKFTMQIVGLPDASVRESSQRVLSAISNSALAFNTGLNTVNLAPADLRKEGPSFDLPIAVAMAAAGMEKDIPRFEQYMMVGELALDGSLRPVKGVISIALEARKRGKTRLIVPEVNAAEAAVVEGVEVYGMENLHATWRFLTGEEMRAPYDLDRQSFFSSRRVYQEDLCDVKGQHMVKRALEVAAAGGHNLLMVGPPGTGKSMIAKRMGTILPDMTEDEAIQATKIHSISGRLNGKDSFMVTRPFRSPHHTISDAGLLGGGTNPGPGEVSLAHNGVLFLDELPEFRRQTLEVLRAPLEDRETTISRAMGSVTFPSDCLLIAAMNPCPCGYYGDLKRECRCSPVQIERYRRKISGPLLDRIDLHVEVPLVPYKELKEGSGGESSEVIRGRVTEARDRQLHRFRAHQGVFSNASMPSSMVAKHCKLDEASSRQLEQAMEMLNFSARAHDRILKVARTLADLEAQESIQLGHILEAIQYRSLDRKLMM</sequence>
<evidence type="ECO:0000313" key="6">
    <source>
        <dbReference type="Proteomes" id="UP001424741"/>
    </source>
</evidence>
<dbReference type="Pfam" id="PF01078">
    <property type="entry name" value="Mg_chelatase"/>
    <property type="match status" value="1"/>
</dbReference>
<dbReference type="InterPro" id="IPR025158">
    <property type="entry name" value="Mg_chelat-rel_C"/>
</dbReference>
<organism evidence="5 6">
    <name type="scientific">Rubritalea halochordaticola</name>
    <dbReference type="NCBI Taxonomy" id="714537"/>
    <lineage>
        <taxon>Bacteria</taxon>
        <taxon>Pseudomonadati</taxon>
        <taxon>Verrucomicrobiota</taxon>
        <taxon>Verrucomicrobiia</taxon>
        <taxon>Verrucomicrobiales</taxon>
        <taxon>Rubritaleaceae</taxon>
        <taxon>Rubritalea</taxon>
    </lineage>
</organism>
<evidence type="ECO:0000256" key="1">
    <source>
        <dbReference type="ARBA" id="ARBA00006354"/>
    </source>
</evidence>
<dbReference type="SUPFAM" id="SSF54211">
    <property type="entry name" value="Ribosomal protein S5 domain 2-like"/>
    <property type="match status" value="1"/>
</dbReference>
<dbReference type="RefSeq" id="WP_346187230.1">
    <property type="nucleotide sequence ID" value="NZ_BAABRL010000001.1"/>
</dbReference>
<dbReference type="Pfam" id="PF13541">
    <property type="entry name" value="ChlI"/>
    <property type="match status" value="1"/>
</dbReference>
<dbReference type="InterPro" id="IPR014721">
    <property type="entry name" value="Ribsml_uS5_D2-typ_fold_subgr"/>
</dbReference>
<evidence type="ECO:0000256" key="2">
    <source>
        <dbReference type="ARBA" id="ARBA00022741"/>
    </source>
</evidence>
<gene>
    <name evidence="5" type="primary">comM</name>
    <name evidence="5" type="ORF">Rhal01_00379</name>
</gene>
<dbReference type="InterPro" id="IPR000523">
    <property type="entry name" value="Mg_chelatse_chII-like_cat_dom"/>
</dbReference>
<protein>
    <submittedName>
        <fullName evidence="5">Competence protein ComM</fullName>
    </submittedName>
</protein>
<dbReference type="PANTHER" id="PTHR32039:SF7">
    <property type="entry name" value="COMPETENCE PROTEIN COMM"/>
    <property type="match status" value="1"/>
</dbReference>
<dbReference type="InterPro" id="IPR045006">
    <property type="entry name" value="CHLI-like"/>
</dbReference>
<keyword evidence="3" id="KW-0067">ATP-binding</keyword>
<evidence type="ECO:0000313" key="5">
    <source>
        <dbReference type="EMBL" id="GAA5494221.1"/>
    </source>
</evidence>
<dbReference type="Pfam" id="PF13335">
    <property type="entry name" value="Mg_chelatase_C"/>
    <property type="match status" value="1"/>
</dbReference>
<comment type="similarity">
    <text evidence="1">Belongs to the Mg-chelatase subunits D/I family. ComM subfamily.</text>
</comment>
<reference evidence="5 6" key="1">
    <citation type="submission" date="2024-02" db="EMBL/GenBank/DDBJ databases">
        <title>Rubritalea halochordaticola NBRC 107102.</title>
        <authorList>
            <person name="Ichikawa N."/>
            <person name="Katano-Makiyama Y."/>
            <person name="Hidaka K."/>
        </authorList>
    </citation>
    <scope>NUCLEOTIDE SEQUENCE [LARGE SCALE GENOMIC DNA]</scope>
    <source>
        <strain evidence="5 6">NBRC 107102</strain>
    </source>
</reference>
<dbReference type="Gene3D" id="3.40.50.300">
    <property type="entry name" value="P-loop containing nucleotide triphosphate hydrolases"/>
    <property type="match status" value="1"/>
</dbReference>
<dbReference type="InterPro" id="IPR003593">
    <property type="entry name" value="AAA+_ATPase"/>
</dbReference>
<dbReference type="Gene3D" id="3.30.230.10">
    <property type="match status" value="1"/>
</dbReference>
<dbReference type="EMBL" id="BAABRL010000001">
    <property type="protein sequence ID" value="GAA5494221.1"/>
    <property type="molecule type" value="Genomic_DNA"/>
</dbReference>
<dbReference type="InterPro" id="IPR027417">
    <property type="entry name" value="P-loop_NTPase"/>
</dbReference>
<comment type="caution">
    <text evidence="5">The sequence shown here is derived from an EMBL/GenBank/DDBJ whole genome shotgun (WGS) entry which is preliminary data.</text>
</comment>
<dbReference type="InterPro" id="IPR004482">
    <property type="entry name" value="Mg_chelat-rel"/>
</dbReference>
<dbReference type="Proteomes" id="UP001424741">
    <property type="component" value="Unassembled WGS sequence"/>
</dbReference>
<dbReference type="SUPFAM" id="SSF52540">
    <property type="entry name" value="P-loop containing nucleoside triphosphate hydrolases"/>
    <property type="match status" value="1"/>
</dbReference>
<dbReference type="InterPro" id="IPR001208">
    <property type="entry name" value="MCM_dom"/>
</dbReference>
<evidence type="ECO:0000256" key="3">
    <source>
        <dbReference type="ARBA" id="ARBA00022840"/>
    </source>
</evidence>
<accession>A0ABP9UUR3</accession>
<dbReference type="NCBIfam" id="TIGR00368">
    <property type="entry name" value="YifB family Mg chelatase-like AAA ATPase"/>
    <property type="match status" value="1"/>
</dbReference>
<name>A0ABP9UUR3_9BACT</name>
<dbReference type="PANTHER" id="PTHR32039">
    <property type="entry name" value="MAGNESIUM-CHELATASE SUBUNIT CHLI"/>
    <property type="match status" value="1"/>
</dbReference>